<feature type="domain" description="Response regulatory" evidence="8">
    <location>
        <begin position="4"/>
        <end position="119"/>
    </location>
</feature>
<protein>
    <submittedName>
        <fullName evidence="9">Sigma-54-dependent transcriptional regulator</fullName>
    </submittedName>
</protein>
<evidence type="ECO:0000313" key="9">
    <source>
        <dbReference type="EMBL" id="MFC3876720.1"/>
    </source>
</evidence>
<keyword evidence="2" id="KW-0067">ATP-binding</keyword>
<accession>A0ABV8AIA1</accession>
<dbReference type="InterPro" id="IPR001789">
    <property type="entry name" value="Sig_transdc_resp-reg_receiver"/>
</dbReference>
<dbReference type="PROSITE" id="PS00688">
    <property type="entry name" value="SIGMA54_INTERACT_3"/>
    <property type="match status" value="1"/>
</dbReference>
<organism evidence="9 10">
    <name type="scientific">Winogradskyella maritima</name>
    <dbReference type="NCBI Taxonomy" id="1517766"/>
    <lineage>
        <taxon>Bacteria</taxon>
        <taxon>Pseudomonadati</taxon>
        <taxon>Bacteroidota</taxon>
        <taxon>Flavobacteriia</taxon>
        <taxon>Flavobacteriales</taxon>
        <taxon>Flavobacteriaceae</taxon>
        <taxon>Winogradskyella</taxon>
    </lineage>
</organism>
<keyword evidence="3" id="KW-0805">Transcription regulation</keyword>
<dbReference type="InterPro" id="IPR058031">
    <property type="entry name" value="AAA_lid_NorR"/>
</dbReference>
<keyword evidence="6" id="KW-0597">Phosphoprotein</keyword>
<keyword evidence="1" id="KW-0547">Nucleotide-binding</keyword>
<dbReference type="PROSITE" id="PS50110">
    <property type="entry name" value="RESPONSE_REGULATORY"/>
    <property type="match status" value="1"/>
</dbReference>
<dbReference type="PROSITE" id="PS50045">
    <property type="entry name" value="SIGMA54_INTERACT_4"/>
    <property type="match status" value="1"/>
</dbReference>
<dbReference type="InterPro" id="IPR025944">
    <property type="entry name" value="Sigma_54_int_dom_CS"/>
</dbReference>
<dbReference type="SMART" id="SM00382">
    <property type="entry name" value="AAA"/>
    <property type="match status" value="1"/>
</dbReference>
<dbReference type="Gene3D" id="3.40.50.2300">
    <property type="match status" value="1"/>
</dbReference>
<dbReference type="SUPFAM" id="SSF52172">
    <property type="entry name" value="CheY-like"/>
    <property type="match status" value="1"/>
</dbReference>
<dbReference type="InterPro" id="IPR003593">
    <property type="entry name" value="AAA+_ATPase"/>
</dbReference>
<evidence type="ECO:0000256" key="1">
    <source>
        <dbReference type="ARBA" id="ARBA00022741"/>
    </source>
</evidence>
<evidence type="ECO:0000256" key="2">
    <source>
        <dbReference type="ARBA" id="ARBA00022840"/>
    </source>
</evidence>
<dbReference type="EMBL" id="JBHSAT010000004">
    <property type="protein sequence ID" value="MFC3876720.1"/>
    <property type="molecule type" value="Genomic_DNA"/>
</dbReference>
<keyword evidence="10" id="KW-1185">Reference proteome</keyword>
<dbReference type="Pfam" id="PF00158">
    <property type="entry name" value="Sigma54_activat"/>
    <property type="match status" value="1"/>
</dbReference>
<dbReference type="RefSeq" id="WP_386097891.1">
    <property type="nucleotide sequence ID" value="NZ_JBHSAT010000004.1"/>
</dbReference>
<name>A0ABV8AIA1_9FLAO</name>
<dbReference type="Pfam" id="PF25601">
    <property type="entry name" value="AAA_lid_14"/>
    <property type="match status" value="1"/>
</dbReference>
<keyword evidence="4" id="KW-0238">DNA-binding</keyword>
<dbReference type="PANTHER" id="PTHR32071:SF117">
    <property type="entry name" value="PTS-DEPENDENT DIHYDROXYACETONE KINASE OPERON REGULATORY PROTEIN-RELATED"/>
    <property type="match status" value="1"/>
</dbReference>
<comment type="caution">
    <text evidence="9">The sequence shown here is derived from an EMBL/GenBank/DDBJ whole genome shotgun (WGS) entry which is preliminary data.</text>
</comment>
<dbReference type="InterPro" id="IPR025662">
    <property type="entry name" value="Sigma_54_int_dom_ATP-bd_1"/>
</dbReference>
<dbReference type="Gene3D" id="3.40.50.300">
    <property type="entry name" value="P-loop containing nucleotide triphosphate hydrolases"/>
    <property type="match status" value="1"/>
</dbReference>
<dbReference type="InterPro" id="IPR011006">
    <property type="entry name" value="CheY-like_superfamily"/>
</dbReference>
<dbReference type="InterPro" id="IPR002197">
    <property type="entry name" value="HTH_Fis"/>
</dbReference>
<feature type="domain" description="Sigma-54 factor interaction" evidence="7">
    <location>
        <begin position="143"/>
        <end position="372"/>
    </location>
</feature>
<evidence type="ECO:0000259" key="8">
    <source>
        <dbReference type="PROSITE" id="PS50110"/>
    </source>
</evidence>
<dbReference type="InterPro" id="IPR009057">
    <property type="entry name" value="Homeodomain-like_sf"/>
</dbReference>
<dbReference type="SMART" id="SM00448">
    <property type="entry name" value="REC"/>
    <property type="match status" value="1"/>
</dbReference>
<dbReference type="PROSITE" id="PS00675">
    <property type="entry name" value="SIGMA54_INTERACT_1"/>
    <property type="match status" value="1"/>
</dbReference>
<dbReference type="Pfam" id="PF02954">
    <property type="entry name" value="HTH_8"/>
    <property type="match status" value="1"/>
</dbReference>
<dbReference type="PROSITE" id="PS00676">
    <property type="entry name" value="SIGMA54_INTERACT_2"/>
    <property type="match status" value="1"/>
</dbReference>
<dbReference type="InterPro" id="IPR002078">
    <property type="entry name" value="Sigma_54_int"/>
</dbReference>
<dbReference type="CDD" id="cd00009">
    <property type="entry name" value="AAA"/>
    <property type="match status" value="1"/>
</dbReference>
<evidence type="ECO:0000256" key="6">
    <source>
        <dbReference type="PROSITE-ProRule" id="PRU00169"/>
    </source>
</evidence>
<dbReference type="Proteomes" id="UP001595812">
    <property type="component" value="Unassembled WGS sequence"/>
</dbReference>
<dbReference type="InterPro" id="IPR025943">
    <property type="entry name" value="Sigma_54_int_dom_ATP-bd_2"/>
</dbReference>
<dbReference type="Gene3D" id="1.10.10.60">
    <property type="entry name" value="Homeodomain-like"/>
    <property type="match status" value="1"/>
</dbReference>
<feature type="modified residue" description="4-aspartylphosphate" evidence="6">
    <location>
        <position position="54"/>
    </location>
</feature>
<reference evidence="10" key="1">
    <citation type="journal article" date="2019" name="Int. J. Syst. Evol. Microbiol.">
        <title>The Global Catalogue of Microorganisms (GCM) 10K type strain sequencing project: providing services to taxonomists for standard genome sequencing and annotation.</title>
        <authorList>
            <consortium name="The Broad Institute Genomics Platform"/>
            <consortium name="The Broad Institute Genome Sequencing Center for Infectious Disease"/>
            <person name="Wu L."/>
            <person name="Ma J."/>
        </authorList>
    </citation>
    <scope>NUCLEOTIDE SEQUENCE [LARGE SCALE GENOMIC DNA]</scope>
    <source>
        <strain evidence="10">CECT 8979</strain>
    </source>
</reference>
<evidence type="ECO:0000256" key="4">
    <source>
        <dbReference type="ARBA" id="ARBA00023125"/>
    </source>
</evidence>
<evidence type="ECO:0000256" key="5">
    <source>
        <dbReference type="ARBA" id="ARBA00023163"/>
    </source>
</evidence>
<dbReference type="InterPro" id="IPR027417">
    <property type="entry name" value="P-loop_NTPase"/>
</dbReference>
<evidence type="ECO:0000259" key="7">
    <source>
        <dbReference type="PROSITE" id="PS50045"/>
    </source>
</evidence>
<dbReference type="SUPFAM" id="SSF52540">
    <property type="entry name" value="P-loop containing nucleoside triphosphate hydrolases"/>
    <property type="match status" value="1"/>
</dbReference>
<proteinExistence type="predicted"/>
<evidence type="ECO:0000256" key="3">
    <source>
        <dbReference type="ARBA" id="ARBA00023015"/>
    </source>
</evidence>
<dbReference type="Gene3D" id="1.10.8.60">
    <property type="match status" value="1"/>
</dbReference>
<sequence length="454" mass="50541">MSKKLLIVEDEFLIANEIRSIVTQLGYAVTAVAKSADEALLAVKTETPDLALLDINIIGNRNGIELAKILQEKYGIKHLFITSYSDKAIVEEMNRTQPLGYILKPFDERDIRVALQMANASLNATNKPTSHKIKTTTKLNKAVIGNSPKFLEALKKVELVAPTNVTVLLAGETGAGKEVFMQAIFDNSTKNQKKLVKVNCAALPSELIESVLFGHEKGSFTGATEKRIGKFEQANGGTIFLDEIGELPLTSQSKLLRTLQEKEIESVGSSIQKKIDVRVIAATNKDLPHCVKEGTFRADLYFRLSTFPIQIAPLRERKEDIIPLATHFIAQACSRFNKDHLPLSKISGKQLLQYNWPGNVRELQHVVERSILLNEGDTLDVQLDTNNSTEIPGIKEFQLKSLEEIEREQIIETLKYCNGKVRGKDGAAEILKLHPNTLDFKIKKLNINKATLFS</sequence>
<evidence type="ECO:0000313" key="10">
    <source>
        <dbReference type="Proteomes" id="UP001595812"/>
    </source>
</evidence>
<dbReference type="PANTHER" id="PTHR32071">
    <property type="entry name" value="TRANSCRIPTIONAL REGULATORY PROTEIN"/>
    <property type="match status" value="1"/>
</dbReference>
<keyword evidence="5" id="KW-0804">Transcription</keyword>
<gene>
    <name evidence="9" type="ORF">ACFOSX_05695</name>
</gene>
<dbReference type="SUPFAM" id="SSF46689">
    <property type="entry name" value="Homeodomain-like"/>
    <property type="match status" value="1"/>
</dbReference>
<dbReference type="CDD" id="cd17534">
    <property type="entry name" value="REC_DC-like"/>
    <property type="match status" value="1"/>
</dbReference>
<dbReference type="Pfam" id="PF00072">
    <property type="entry name" value="Response_reg"/>
    <property type="match status" value="1"/>
</dbReference>